<dbReference type="InterPro" id="IPR057638">
    <property type="entry name" value="Ig_ZP2_2nd"/>
</dbReference>
<accession>A0A9D3T0F8</accession>
<dbReference type="PANTHER" id="PTHR47130:SF1">
    <property type="entry name" value="ZP DOMAIN-CONTAINING PROTEIN"/>
    <property type="match status" value="1"/>
</dbReference>
<dbReference type="InterPro" id="IPR055356">
    <property type="entry name" value="ZP-N"/>
</dbReference>
<dbReference type="Pfam" id="PF26562">
    <property type="entry name" value="Ig-like"/>
    <property type="match status" value="1"/>
</dbReference>
<protein>
    <recommendedName>
        <fullName evidence="7">ZP domain-containing protein</fullName>
    </recommendedName>
</protein>
<dbReference type="Pfam" id="PF23344">
    <property type="entry name" value="ZP-N"/>
    <property type="match status" value="1"/>
</dbReference>
<evidence type="ECO:0000259" key="4">
    <source>
        <dbReference type="Pfam" id="PF26562"/>
    </source>
</evidence>
<dbReference type="EMBL" id="JAFDVH010000014">
    <property type="protein sequence ID" value="KAG7464644.1"/>
    <property type="molecule type" value="Genomic_DNA"/>
</dbReference>
<feature type="domain" description="ZP-domain containing protein Ig-like" evidence="4">
    <location>
        <begin position="387"/>
        <end position="502"/>
    </location>
</feature>
<organism evidence="5 6">
    <name type="scientific">Megalops atlanticus</name>
    <name type="common">Tarpon</name>
    <name type="synonym">Clupea gigantea</name>
    <dbReference type="NCBI Taxonomy" id="7932"/>
    <lineage>
        <taxon>Eukaryota</taxon>
        <taxon>Metazoa</taxon>
        <taxon>Chordata</taxon>
        <taxon>Craniata</taxon>
        <taxon>Vertebrata</taxon>
        <taxon>Euteleostomi</taxon>
        <taxon>Actinopterygii</taxon>
        <taxon>Neopterygii</taxon>
        <taxon>Teleostei</taxon>
        <taxon>Elopiformes</taxon>
        <taxon>Megalopidae</taxon>
        <taxon>Megalops</taxon>
    </lineage>
</organism>
<dbReference type="Pfam" id="PF23736">
    <property type="entry name" value="Ig_ZP2"/>
    <property type="match status" value="1"/>
</dbReference>
<feature type="signal peptide" evidence="1">
    <location>
        <begin position="1"/>
        <end position="29"/>
    </location>
</feature>
<feature type="domain" description="ZP-N" evidence="2">
    <location>
        <begin position="613"/>
        <end position="709"/>
    </location>
</feature>
<gene>
    <name evidence="5" type="ORF">MATL_G00167800</name>
</gene>
<reference evidence="5" key="1">
    <citation type="submission" date="2021-01" db="EMBL/GenBank/DDBJ databases">
        <authorList>
            <person name="Zahm M."/>
            <person name="Roques C."/>
            <person name="Cabau C."/>
            <person name="Klopp C."/>
            <person name="Donnadieu C."/>
            <person name="Jouanno E."/>
            <person name="Lampietro C."/>
            <person name="Louis A."/>
            <person name="Herpin A."/>
            <person name="Echchiki A."/>
            <person name="Berthelot C."/>
            <person name="Parey E."/>
            <person name="Roest-Crollius H."/>
            <person name="Braasch I."/>
            <person name="Postlethwait J."/>
            <person name="Bobe J."/>
            <person name="Montfort J."/>
            <person name="Bouchez O."/>
            <person name="Begum T."/>
            <person name="Mejri S."/>
            <person name="Adams A."/>
            <person name="Chen W.-J."/>
            <person name="Guiguen Y."/>
        </authorList>
    </citation>
    <scope>NUCLEOTIDE SEQUENCE</scope>
    <source>
        <strain evidence="5">YG-15Mar2019-1</strain>
        <tissue evidence="5">Brain</tissue>
    </source>
</reference>
<evidence type="ECO:0000313" key="6">
    <source>
        <dbReference type="Proteomes" id="UP001046870"/>
    </source>
</evidence>
<keyword evidence="6" id="KW-1185">Reference proteome</keyword>
<feature type="domain" description="Zona pellucida sperm-binding protein 2 second Ig-like" evidence="3">
    <location>
        <begin position="139"/>
        <end position="272"/>
    </location>
</feature>
<dbReference type="OrthoDB" id="8945590at2759"/>
<evidence type="ECO:0000259" key="2">
    <source>
        <dbReference type="Pfam" id="PF23344"/>
    </source>
</evidence>
<sequence>MPNYVPFCKKVRTVLSALLLCLLPTCTLTTVPMGTFQTDCHDHHFWLTIKSSFLGQIVRFDIEDHGSVHFLSSQRAAECGYTVLFDSHGDLVLRASFLACYVDNQKDTEFWLHVWFVNKEAGGKETAYPFQLACGLQWPWSPREIVCEKNYMEVSVRKEILAVNPKGLEWEDPPHVASEEEEKEGLKEWQMVFRRPEHPSPLAIPLREAQAMGYHVSTTSTRIVLRCPYSSTMSYTLKERGVQVEAVSASILYQYLWKLLTVDASVACPMNEATVDGDDMVVTFPQVLPPLVQGRPREGWVGVGIGAHLLSECSVQERGYKIRAQDGAVEVRIPVGAKGMHVKSGIIDKRYAQSLSVDLLYAQRWEDSQWGSTQHLSYRPLHTPYTLRPPTLINNTIPSQKMFSVTLGTFPQDVSLQNVTIGDKRLSQDEALQLGLKISHVPFANGSHAYQLQVPFSHPLVSHEDVDRGYRRYTLVVTFALSISPYGEVFYHHGTVVSALRDVVPPRLEGKCSDKGVVVLLYFGNQDLQWEMYLGGRRLDQELAELGGYVMENEEDYFSIELPVYSLGMAYEELSLQGLRVKVEAGLMNVETGKVERSFVQRCTFPARELLVCLPEGRIVVVVDTSRTIPPVDPHHTTLLDQSCGPIDTDGTRALFSFRLDSCGTIRTREGNVLLYVNEVRYSEKLLLRPEPLVHPKPYYRLPIHCRYPVNDTSTLSISLPLDPALTPLFPGPSRTHGALEGGLGPRPFTRDNGVHKLEANYAAECGYTFSAFSPKDVLILRASYFACHVENKGDAEFTLHYHIVKLDETGKQTTYPSQISCKLNIGWKPREVLCEENYIEEMRLSECQVLIRKSNGTVSLSVEEARSQGYVVAATPHRIVFRSPYNKPWAEIQMVDDIEVETIGATVAFRQNWALVMIETTPACAMSNNLLLFHERSGSF</sequence>
<dbReference type="Gene3D" id="2.60.40.3210">
    <property type="entry name" value="Zona pellucida, ZP-N domain"/>
    <property type="match status" value="1"/>
</dbReference>
<proteinExistence type="predicted"/>
<dbReference type="AlphaFoldDB" id="A0A9D3T0F8"/>
<dbReference type="InterPro" id="IPR058876">
    <property type="entry name" value="Ig-like_ZP"/>
</dbReference>
<comment type="caution">
    <text evidence="5">The sequence shown here is derived from an EMBL/GenBank/DDBJ whole genome shotgun (WGS) entry which is preliminary data.</text>
</comment>
<evidence type="ECO:0000259" key="3">
    <source>
        <dbReference type="Pfam" id="PF23736"/>
    </source>
</evidence>
<name>A0A9D3T0F8_MEGAT</name>
<dbReference type="PANTHER" id="PTHR47130">
    <property type="entry name" value="SI:DKEY-19B23.11-RELATED"/>
    <property type="match status" value="1"/>
</dbReference>
<evidence type="ECO:0008006" key="7">
    <source>
        <dbReference type="Google" id="ProtNLM"/>
    </source>
</evidence>
<evidence type="ECO:0000313" key="5">
    <source>
        <dbReference type="EMBL" id="KAG7464644.1"/>
    </source>
</evidence>
<feature type="chain" id="PRO_5039456974" description="ZP domain-containing protein" evidence="1">
    <location>
        <begin position="30"/>
        <end position="941"/>
    </location>
</feature>
<keyword evidence="1" id="KW-0732">Signal</keyword>
<dbReference type="Proteomes" id="UP001046870">
    <property type="component" value="Chromosome 14"/>
</dbReference>
<evidence type="ECO:0000256" key="1">
    <source>
        <dbReference type="SAM" id="SignalP"/>
    </source>
</evidence>